<dbReference type="OMA" id="ENTHRYY"/>
<dbReference type="EMBL" id="KB309128">
    <property type="protein sequence ID" value="ELT95453.1"/>
    <property type="molecule type" value="Genomic_DNA"/>
</dbReference>
<gene>
    <name evidence="2" type="ORF">CAPTEDRAFT_202621</name>
</gene>
<dbReference type="HOGENOM" id="CLU_1857177_0_0_1"/>
<reference evidence="2 4" key="2">
    <citation type="journal article" date="2013" name="Nature">
        <title>Insights into bilaterian evolution from three spiralian genomes.</title>
        <authorList>
            <person name="Simakov O."/>
            <person name="Marletaz F."/>
            <person name="Cho S.J."/>
            <person name="Edsinger-Gonzales E."/>
            <person name="Havlak P."/>
            <person name="Hellsten U."/>
            <person name="Kuo D.H."/>
            <person name="Larsson T."/>
            <person name="Lv J."/>
            <person name="Arendt D."/>
            <person name="Savage R."/>
            <person name="Osoegawa K."/>
            <person name="de Jong P."/>
            <person name="Grimwood J."/>
            <person name="Chapman J.A."/>
            <person name="Shapiro H."/>
            <person name="Aerts A."/>
            <person name="Otillar R.P."/>
            <person name="Terry A.Y."/>
            <person name="Boore J.L."/>
            <person name="Grigoriev I.V."/>
            <person name="Lindberg D.R."/>
            <person name="Seaver E.C."/>
            <person name="Weisblat D.A."/>
            <person name="Putnam N.H."/>
            <person name="Rokhsar D.S."/>
        </authorList>
    </citation>
    <scope>NUCLEOTIDE SEQUENCE</scope>
    <source>
        <strain evidence="2 4">I ESC-2004</strain>
    </source>
</reference>
<reference evidence="3" key="3">
    <citation type="submission" date="2015-06" db="UniProtKB">
        <authorList>
            <consortium name="EnsemblMetazoa"/>
        </authorList>
    </citation>
    <scope>IDENTIFICATION</scope>
</reference>
<reference evidence="4" key="1">
    <citation type="submission" date="2012-12" db="EMBL/GenBank/DDBJ databases">
        <authorList>
            <person name="Hellsten U."/>
            <person name="Grimwood J."/>
            <person name="Chapman J.A."/>
            <person name="Shapiro H."/>
            <person name="Aerts A."/>
            <person name="Otillar R.P."/>
            <person name="Terry A.Y."/>
            <person name="Boore J.L."/>
            <person name="Simakov O."/>
            <person name="Marletaz F."/>
            <person name="Cho S.-J."/>
            <person name="Edsinger-Gonzales E."/>
            <person name="Havlak P."/>
            <person name="Kuo D.-H."/>
            <person name="Larsson T."/>
            <person name="Lv J."/>
            <person name="Arendt D."/>
            <person name="Savage R."/>
            <person name="Osoegawa K."/>
            <person name="de Jong P."/>
            <person name="Lindberg D.R."/>
            <person name="Seaver E.C."/>
            <person name="Weisblat D.A."/>
            <person name="Putnam N.H."/>
            <person name="Grigoriev I.V."/>
            <person name="Rokhsar D.S."/>
        </authorList>
    </citation>
    <scope>NUCLEOTIDE SEQUENCE</scope>
    <source>
        <strain evidence="4">I ESC-2004</strain>
    </source>
</reference>
<protein>
    <submittedName>
        <fullName evidence="2 3">Uncharacterized protein</fullName>
    </submittedName>
</protein>
<dbReference type="EMBL" id="AMQN01011822">
    <property type="status" value="NOT_ANNOTATED_CDS"/>
    <property type="molecule type" value="Genomic_DNA"/>
</dbReference>
<dbReference type="PANTHER" id="PTHR33244">
    <property type="entry name" value="INTEGRASE CATALYTIC DOMAIN-CONTAINING PROTEIN-RELATED"/>
    <property type="match status" value="1"/>
</dbReference>
<feature type="region of interest" description="Disordered" evidence="1">
    <location>
        <begin position="95"/>
        <end position="127"/>
    </location>
</feature>
<evidence type="ECO:0000256" key="1">
    <source>
        <dbReference type="SAM" id="MobiDB-lite"/>
    </source>
</evidence>
<evidence type="ECO:0000313" key="4">
    <source>
        <dbReference type="Proteomes" id="UP000014760"/>
    </source>
</evidence>
<dbReference type="EnsemblMetazoa" id="CapteT202621">
    <property type="protein sequence ID" value="CapteP202621"/>
    <property type="gene ID" value="CapteG202621"/>
</dbReference>
<evidence type="ECO:0000313" key="2">
    <source>
        <dbReference type="EMBL" id="ELT95453.1"/>
    </source>
</evidence>
<dbReference type="AlphaFoldDB" id="R7TNL3"/>
<dbReference type="STRING" id="283909.R7TNL3"/>
<proteinExistence type="predicted"/>
<dbReference type="Proteomes" id="UP000014760">
    <property type="component" value="Unassembled WGS sequence"/>
</dbReference>
<dbReference type="OrthoDB" id="8024815at2759"/>
<name>R7TNL3_CAPTE</name>
<dbReference type="PANTHER" id="PTHR33244:SF3">
    <property type="entry name" value="PEPTIDASE A2 DOMAIN-CONTAINING PROTEIN"/>
    <property type="match status" value="1"/>
</dbReference>
<evidence type="ECO:0000313" key="3">
    <source>
        <dbReference type="EnsemblMetazoa" id="CapteP202621"/>
    </source>
</evidence>
<sequence>MLMSCRLRSKVPVAPSHLSPRVVDPRDDLVQQQCMQKAVHDRNTAPLEAFGPGDAVLVRQGKTWRPARMLRRDAAPRSYWIVTDEGSELRRNRYHLRPRRNTESNDNIAPNAICPPTPRPARNHTPPAYLKDYVVRRH</sequence>
<keyword evidence="4" id="KW-1185">Reference proteome</keyword>
<organism evidence="2">
    <name type="scientific">Capitella teleta</name>
    <name type="common">Polychaete worm</name>
    <dbReference type="NCBI Taxonomy" id="283909"/>
    <lineage>
        <taxon>Eukaryota</taxon>
        <taxon>Metazoa</taxon>
        <taxon>Spiralia</taxon>
        <taxon>Lophotrochozoa</taxon>
        <taxon>Annelida</taxon>
        <taxon>Polychaeta</taxon>
        <taxon>Sedentaria</taxon>
        <taxon>Scolecida</taxon>
        <taxon>Capitellidae</taxon>
        <taxon>Capitella</taxon>
    </lineage>
</organism>
<accession>R7TNL3</accession>